<gene>
    <name evidence="3" type="ORF">B0I18_103259</name>
</gene>
<dbReference type="GO" id="GO:0016410">
    <property type="term" value="F:N-acyltransferase activity"/>
    <property type="evidence" value="ECO:0007669"/>
    <property type="project" value="TreeGrafter"/>
</dbReference>
<feature type="domain" description="Acyltransferase MbtK/IucB-like conserved" evidence="2">
    <location>
        <begin position="384"/>
        <end position="431"/>
    </location>
</feature>
<reference evidence="3 4" key="1">
    <citation type="submission" date="2018-03" db="EMBL/GenBank/DDBJ databases">
        <title>Genomic Encyclopedia of Type Strains, Phase III (KMG-III): the genomes of soil and plant-associated and newly described type strains.</title>
        <authorList>
            <person name="Whitman W."/>
        </authorList>
    </citation>
    <scope>NUCLEOTIDE SEQUENCE [LARGE SCALE GENOMIC DNA]</scope>
    <source>
        <strain evidence="3 4">CGMCC 1.12700</strain>
    </source>
</reference>
<dbReference type="Gene3D" id="3.40.630.30">
    <property type="match status" value="1"/>
</dbReference>
<dbReference type="SMART" id="SM01006">
    <property type="entry name" value="AlcB"/>
    <property type="match status" value="1"/>
</dbReference>
<dbReference type="InterPro" id="IPR019432">
    <property type="entry name" value="Acyltransferase_MbtK/IucB-like"/>
</dbReference>
<dbReference type="OrthoDB" id="2989563at2"/>
<dbReference type="RefSeq" id="WP_106522861.1">
    <property type="nucleotide sequence ID" value="NZ_PYGD01000003.1"/>
</dbReference>
<proteinExistence type="predicted"/>
<dbReference type="Pfam" id="PF13523">
    <property type="entry name" value="Acetyltransf_8"/>
    <property type="match status" value="1"/>
</dbReference>
<evidence type="ECO:0000259" key="2">
    <source>
        <dbReference type="SMART" id="SM01006"/>
    </source>
</evidence>
<dbReference type="Gene3D" id="1.10.510.40">
    <property type="match status" value="1"/>
</dbReference>
<evidence type="ECO:0000313" key="3">
    <source>
        <dbReference type="EMBL" id="PSK92681.1"/>
    </source>
</evidence>
<evidence type="ECO:0000256" key="1">
    <source>
        <dbReference type="ARBA" id="ARBA00004924"/>
    </source>
</evidence>
<dbReference type="SUPFAM" id="SSF55729">
    <property type="entry name" value="Acyl-CoA N-acyltransferases (Nat)"/>
    <property type="match status" value="1"/>
</dbReference>
<dbReference type="AlphaFoldDB" id="A0A2P8D663"/>
<dbReference type="InterPro" id="IPR016181">
    <property type="entry name" value="Acyl_CoA_acyltransferase"/>
</dbReference>
<evidence type="ECO:0000313" key="4">
    <source>
        <dbReference type="Proteomes" id="UP000240572"/>
    </source>
</evidence>
<comment type="pathway">
    <text evidence="1">Siderophore biosynthesis.</text>
</comment>
<name>A0A2P8D663_9BACT</name>
<protein>
    <submittedName>
        <fullName evidence="3">Ferric iron reductase FhuF-like transporter</fullName>
    </submittedName>
</protein>
<sequence>MEQHKPTPVHATTLQLLLNLYLREYQDWYYLDIEPRYDPALKAYMAAQPESQFIRINLKQQELVIYYPLRYYSLCGMHEAGDRPVLQKGIEDSLEPVSPGYCMQLLLQEITESTIDLDALLNKLPEHYHQLSGCEATATDIPGLTPFTLPEHRSKTLLPATSFCFEYNSTDEAFLLKDIIAQYGQATGLDPATAANSWIRRYFEITLNAVLQLRYHHNILPVAHYRNTYLQIDDNGFPEQVYFEKHSLARTSPAQSTPRRQKENEERLLQYAFSLNLYCLIRNAGMYGLQTETILLETLYDTLQDLTALYPEAAFIATRKRIPMPCCLDQLVSGIPLPYLKKEVQVHNHIINIPYYSKQLIKPATGETLHRRYFEGGELELSLRAFDIEQDVPLFHDWVNREYAKKFWQMDGPIKGLEREYIKHLGVDYSHPYVGMLNQTPFCTIELYWTPKDEVGKYYPFHPGDYGFHMLVAPAERRIRNLSTYILATAMEYFFSFPQVNRMIGEADADHEGTHNLITKVGCEFERSLELPYKTSNLTFCTRQQFHKATQDIFRNSITSLNIVNY</sequence>
<accession>A0A2P8D663</accession>
<dbReference type="Proteomes" id="UP000240572">
    <property type="component" value="Unassembled WGS sequence"/>
</dbReference>
<keyword evidence="4" id="KW-1185">Reference proteome</keyword>
<dbReference type="InterPro" id="IPR022770">
    <property type="entry name" value="IucA/IucC-like_C"/>
</dbReference>
<dbReference type="PANTHER" id="PTHR31438">
    <property type="entry name" value="LYSINE N-ACYLTRANSFERASE C17G9.06C-RELATED"/>
    <property type="match status" value="1"/>
</dbReference>
<comment type="caution">
    <text evidence="3">The sequence shown here is derived from an EMBL/GenBank/DDBJ whole genome shotgun (WGS) entry which is preliminary data.</text>
</comment>
<organism evidence="3 4">
    <name type="scientific">Taibaiella chishuiensis</name>
    <dbReference type="NCBI Taxonomy" id="1434707"/>
    <lineage>
        <taxon>Bacteria</taxon>
        <taxon>Pseudomonadati</taxon>
        <taxon>Bacteroidota</taxon>
        <taxon>Chitinophagia</taxon>
        <taxon>Chitinophagales</taxon>
        <taxon>Chitinophagaceae</taxon>
        <taxon>Taibaiella</taxon>
    </lineage>
</organism>
<dbReference type="PANTHER" id="PTHR31438:SF1">
    <property type="entry name" value="LYSINE N-ACYLTRANSFERASE C17G9.06C-RELATED"/>
    <property type="match status" value="1"/>
</dbReference>
<dbReference type="EMBL" id="PYGD01000003">
    <property type="protein sequence ID" value="PSK92681.1"/>
    <property type="molecule type" value="Genomic_DNA"/>
</dbReference>
<dbReference type="GO" id="GO:0019290">
    <property type="term" value="P:siderophore biosynthetic process"/>
    <property type="evidence" value="ECO:0007669"/>
    <property type="project" value="InterPro"/>
</dbReference>
<dbReference type="Pfam" id="PF06276">
    <property type="entry name" value="FhuF"/>
    <property type="match status" value="1"/>
</dbReference>